<feature type="domain" description="Leucine-rich repeat-containing N-terminal plant-type" evidence="8">
    <location>
        <begin position="31"/>
        <end position="71"/>
    </location>
</feature>
<evidence type="ECO:0000313" key="10">
    <source>
        <dbReference type="RefSeq" id="XP_019087597.1"/>
    </source>
</evidence>
<evidence type="ECO:0000313" key="9">
    <source>
        <dbReference type="Proteomes" id="UP000694864"/>
    </source>
</evidence>
<dbReference type="Pfam" id="PF08263">
    <property type="entry name" value="LRRNT_2"/>
    <property type="match status" value="1"/>
</dbReference>
<dbReference type="InterPro" id="IPR001611">
    <property type="entry name" value="Leu-rich_rpt"/>
</dbReference>
<keyword evidence="7" id="KW-0732">Signal</keyword>
<keyword evidence="6" id="KW-0472">Membrane</keyword>
<organism evidence="9 10">
    <name type="scientific">Camelina sativa</name>
    <name type="common">False flax</name>
    <name type="synonym">Myagrum sativum</name>
    <dbReference type="NCBI Taxonomy" id="90675"/>
    <lineage>
        <taxon>Eukaryota</taxon>
        <taxon>Viridiplantae</taxon>
        <taxon>Streptophyta</taxon>
        <taxon>Embryophyta</taxon>
        <taxon>Tracheophyta</taxon>
        <taxon>Spermatophyta</taxon>
        <taxon>Magnoliopsida</taxon>
        <taxon>eudicotyledons</taxon>
        <taxon>Gunneridae</taxon>
        <taxon>Pentapetalae</taxon>
        <taxon>rosids</taxon>
        <taxon>malvids</taxon>
        <taxon>Brassicales</taxon>
        <taxon>Brassicaceae</taxon>
        <taxon>Camelineae</taxon>
        <taxon>Camelina</taxon>
    </lineage>
</organism>
<sequence length="268" mass="29321">MVCIVFAIFFGNSLCLLLLLSSLADANQANIDCLKTFKSQVEDPNGYLSSWDFGNQTAQGFICKFSGVTCWHDDENRVLSIKLYGYGLRGVFPQGINLCADLVGLDLSRNNFSGPLPSNLTDVTHHVTTLDLSYNGFSGEIPVSISNISFLNFLMLQHNQFTGRLPPQLVLLGRLKTFFVADNRLEGPIPKFNSTSINSESFANNLNLCGKPLDDCKTTSTNSRGKVVILAALGGFTVAAFVVGIVLGFLCSTISVERLLFRKSRQSR</sequence>
<reference evidence="10" key="2">
    <citation type="submission" date="2025-08" db="UniProtKB">
        <authorList>
            <consortium name="RefSeq"/>
        </authorList>
    </citation>
    <scope>IDENTIFICATION</scope>
    <source>
        <tissue evidence="10">Leaf</tissue>
    </source>
</reference>
<keyword evidence="9" id="KW-1185">Reference proteome</keyword>
<keyword evidence="2 6" id="KW-0812">Transmembrane</keyword>
<dbReference type="PANTHER" id="PTHR48056:SF57">
    <property type="entry name" value="LEUCINE-RICH REPEAT-CONTAINING N-TERMINAL PLANT-TYPE DOMAIN-CONTAINING PROTEIN"/>
    <property type="match status" value="1"/>
</dbReference>
<feature type="chain" id="PRO_5047432876" evidence="7">
    <location>
        <begin position="27"/>
        <end position="268"/>
    </location>
</feature>
<evidence type="ECO:0000256" key="5">
    <source>
        <dbReference type="ARBA" id="ARBA00023180"/>
    </source>
</evidence>
<keyword evidence="4 6" id="KW-1133">Transmembrane helix</keyword>
<feature type="signal peptide" evidence="7">
    <location>
        <begin position="1"/>
        <end position="26"/>
    </location>
</feature>
<dbReference type="InterPro" id="IPR013210">
    <property type="entry name" value="LRR_N_plant-typ"/>
</dbReference>
<dbReference type="Gene3D" id="3.80.10.10">
    <property type="entry name" value="Ribonuclease Inhibitor"/>
    <property type="match status" value="1"/>
</dbReference>
<evidence type="ECO:0000256" key="2">
    <source>
        <dbReference type="ARBA" id="ARBA00022692"/>
    </source>
</evidence>
<accession>A0ABM1QLF9</accession>
<dbReference type="GeneID" id="104725321"/>
<dbReference type="SUPFAM" id="SSF52058">
    <property type="entry name" value="L domain-like"/>
    <property type="match status" value="1"/>
</dbReference>
<protein>
    <submittedName>
        <fullName evidence="10">Probably inactive leucine-rich repeat receptor-like protein kinase At5g48380</fullName>
    </submittedName>
</protein>
<evidence type="ECO:0000256" key="3">
    <source>
        <dbReference type="ARBA" id="ARBA00022737"/>
    </source>
</evidence>
<evidence type="ECO:0000256" key="6">
    <source>
        <dbReference type="SAM" id="Phobius"/>
    </source>
</evidence>
<keyword evidence="5" id="KW-0325">Glycoprotein</keyword>
<dbReference type="InterPro" id="IPR050647">
    <property type="entry name" value="Plant_LRR-RLKs"/>
</dbReference>
<name>A0ABM1QLF9_CAMSA</name>
<proteinExistence type="predicted"/>
<evidence type="ECO:0000256" key="7">
    <source>
        <dbReference type="SAM" id="SignalP"/>
    </source>
</evidence>
<dbReference type="Pfam" id="PF00560">
    <property type="entry name" value="LRR_1"/>
    <property type="match status" value="2"/>
</dbReference>
<reference evidence="9" key="1">
    <citation type="journal article" date="2014" name="Nat. Commun.">
        <title>The emerging biofuel crop Camelina sativa retains a highly undifferentiated hexaploid genome structure.</title>
        <authorList>
            <person name="Kagale S."/>
            <person name="Koh C."/>
            <person name="Nixon J."/>
            <person name="Bollina V."/>
            <person name="Clarke W.E."/>
            <person name="Tuteja R."/>
            <person name="Spillane C."/>
            <person name="Robinson S.J."/>
            <person name="Links M.G."/>
            <person name="Clarke C."/>
            <person name="Higgins E.E."/>
            <person name="Huebert T."/>
            <person name="Sharpe A.G."/>
            <person name="Parkin I.A."/>
        </authorList>
    </citation>
    <scope>NUCLEOTIDE SEQUENCE [LARGE SCALE GENOMIC DNA]</scope>
    <source>
        <strain evidence="9">cv. DH55</strain>
    </source>
</reference>
<dbReference type="PANTHER" id="PTHR48056">
    <property type="entry name" value="LRR RECEPTOR-LIKE SERINE/THREONINE-PROTEIN KINASE-RELATED"/>
    <property type="match status" value="1"/>
</dbReference>
<dbReference type="Proteomes" id="UP000694864">
    <property type="component" value="Chromosome 11"/>
</dbReference>
<dbReference type="RefSeq" id="XP_019087597.1">
    <property type="nucleotide sequence ID" value="XM_019232052.1"/>
</dbReference>
<evidence type="ECO:0000256" key="1">
    <source>
        <dbReference type="ARBA" id="ARBA00022614"/>
    </source>
</evidence>
<feature type="transmembrane region" description="Helical" evidence="6">
    <location>
        <begin position="227"/>
        <end position="256"/>
    </location>
</feature>
<gene>
    <name evidence="10" type="primary">LOC104725321</name>
</gene>
<evidence type="ECO:0000259" key="8">
    <source>
        <dbReference type="Pfam" id="PF08263"/>
    </source>
</evidence>
<keyword evidence="3" id="KW-0677">Repeat</keyword>
<keyword evidence="1" id="KW-0433">Leucine-rich repeat</keyword>
<dbReference type="InterPro" id="IPR032675">
    <property type="entry name" value="LRR_dom_sf"/>
</dbReference>
<evidence type="ECO:0000256" key="4">
    <source>
        <dbReference type="ARBA" id="ARBA00022989"/>
    </source>
</evidence>